<feature type="transmembrane region" description="Helical" evidence="1">
    <location>
        <begin position="95"/>
        <end position="115"/>
    </location>
</feature>
<reference evidence="2 3" key="1">
    <citation type="submission" date="2019-11" db="EMBL/GenBank/DDBJ databases">
        <authorList>
            <person name="Dong K."/>
        </authorList>
    </citation>
    <scope>NUCLEOTIDE SEQUENCE [LARGE SCALE GENOMIC DNA]</scope>
    <source>
        <strain evidence="2 3">NBRC 111993</strain>
    </source>
</reference>
<keyword evidence="1" id="KW-0472">Membrane</keyword>
<evidence type="ECO:0000313" key="2">
    <source>
        <dbReference type="EMBL" id="MTH79695.1"/>
    </source>
</evidence>
<feature type="transmembrane region" description="Helical" evidence="1">
    <location>
        <begin position="71"/>
        <end position="89"/>
    </location>
</feature>
<evidence type="ECO:0000256" key="1">
    <source>
        <dbReference type="SAM" id="Phobius"/>
    </source>
</evidence>
<dbReference type="OrthoDB" id="7027265at2"/>
<accession>A0A6L6JEN4</accession>
<keyword evidence="3" id="KW-1185">Reference proteome</keyword>
<name>A0A6L6JEN4_9RHOB</name>
<keyword evidence="1" id="KW-0812">Transmembrane</keyword>
<dbReference type="Proteomes" id="UP000478183">
    <property type="component" value="Unassembled WGS sequence"/>
</dbReference>
<organism evidence="2 3">
    <name type="scientific">Paracoccus aestuariivivens</name>
    <dbReference type="NCBI Taxonomy" id="1820333"/>
    <lineage>
        <taxon>Bacteria</taxon>
        <taxon>Pseudomonadati</taxon>
        <taxon>Pseudomonadota</taxon>
        <taxon>Alphaproteobacteria</taxon>
        <taxon>Rhodobacterales</taxon>
        <taxon>Paracoccaceae</taxon>
        <taxon>Paracoccus</taxon>
    </lineage>
</organism>
<dbReference type="EMBL" id="WMIE01000019">
    <property type="protein sequence ID" value="MTH79695.1"/>
    <property type="molecule type" value="Genomic_DNA"/>
</dbReference>
<proteinExistence type="predicted"/>
<feature type="transmembrane region" description="Helical" evidence="1">
    <location>
        <begin position="42"/>
        <end position="64"/>
    </location>
</feature>
<keyword evidence="1" id="KW-1133">Transmembrane helix</keyword>
<dbReference type="RefSeq" id="WP_155097050.1">
    <property type="nucleotide sequence ID" value="NZ_WMIE01000019.1"/>
</dbReference>
<dbReference type="AlphaFoldDB" id="A0A6L6JEN4"/>
<sequence length="117" mass="11917">MNGSNSVASVTLVISAIAEIATGLALVVRPSPLAELLLGVEIFGVAVGFARIAGIALVGLGIACWPGSPRAGMIIYGFAVAVYLAYLAISGVATGVAIWPVIVAHLTISAALLWFRR</sequence>
<protein>
    <submittedName>
        <fullName evidence="2">Uncharacterized protein</fullName>
    </submittedName>
</protein>
<evidence type="ECO:0000313" key="3">
    <source>
        <dbReference type="Proteomes" id="UP000478183"/>
    </source>
</evidence>
<comment type="caution">
    <text evidence="2">The sequence shown here is derived from an EMBL/GenBank/DDBJ whole genome shotgun (WGS) entry which is preliminary data.</text>
</comment>
<gene>
    <name evidence="2" type="ORF">GL286_18445</name>
</gene>